<keyword evidence="1" id="KW-0472">Membrane</keyword>
<dbReference type="AlphaFoldDB" id="A0A6H2C5W1"/>
<accession>A0A6H2C5W1</accession>
<feature type="transmembrane region" description="Helical" evidence="1">
    <location>
        <begin position="80"/>
        <end position="104"/>
    </location>
</feature>
<keyword evidence="1" id="KW-1133">Transmembrane helix</keyword>
<evidence type="ECO:0000256" key="1">
    <source>
        <dbReference type="SAM" id="Phobius"/>
    </source>
</evidence>
<evidence type="ECO:0000313" key="3">
    <source>
        <dbReference type="Proteomes" id="UP000502433"/>
    </source>
</evidence>
<gene>
    <name evidence="2" type="ORF">HGD76_24470</name>
</gene>
<reference evidence="2 3" key="1">
    <citation type="submission" date="2020-04" db="EMBL/GenBank/DDBJ databases">
        <title>Genome-Wide Identification of 5-Methylcytosine Sites in Bacterial Genomes By High-Throughput Sequencing of MspJI Restriction Fragments.</title>
        <authorList>
            <person name="Wu V."/>
        </authorList>
    </citation>
    <scope>NUCLEOTIDE SEQUENCE [LARGE SCALE GENOMIC DNA]</scope>
    <source>
        <strain evidence="2 3">CCAP 1403/13f</strain>
        <plasmid evidence="3">pafl69</plasmid>
    </source>
</reference>
<protein>
    <submittedName>
        <fullName evidence="2">Uncharacterized protein</fullName>
    </submittedName>
</protein>
<geneLocation type="plasmid" evidence="3">
    <name>pafl69</name>
</geneLocation>
<sequence>MTKLKKNSNGSPEPNISSHIEIQQETLTAIGTMPVVNFDKELDVSDQITSIPLNSRTAKELNEETAKLIEQRRETTRGNLAMFLAKTFACSLGASYLLIALTVFNPNADKAAIKDLVSQTMTYQVPLLSFALGFYFGSNKEKE</sequence>
<dbReference type="KEGG" id="dfs:HGD76_24470"/>
<organism evidence="2 3">
    <name type="scientific">Dolichospermum flos-aquae CCAP 1403/13F</name>
    <dbReference type="NCBI Taxonomy" id="315271"/>
    <lineage>
        <taxon>Bacteria</taxon>
        <taxon>Bacillati</taxon>
        <taxon>Cyanobacteriota</taxon>
        <taxon>Cyanophyceae</taxon>
        <taxon>Nostocales</taxon>
        <taxon>Aphanizomenonaceae</taxon>
        <taxon>Dolichospermum</taxon>
    </lineage>
</organism>
<keyword evidence="1" id="KW-0812">Transmembrane</keyword>
<feature type="transmembrane region" description="Helical" evidence="1">
    <location>
        <begin position="116"/>
        <end position="137"/>
    </location>
</feature>
<evidence type="ECO:0000313" key="2">
    <source>
        <dbReference type="EMBL" id="QJB47222.1"/>
    </source>
</evidence>
<dbReference type="RefSeq" id="WP_168697568.1">
    <property type="nucleotide sequence ID" value="NZ_CP051207.1"/>
</dbReference>
<keyword evidence="2" id="KW-0614">Plasmid</keyword>
<name>A0A6H2C5W1_DOLFA</name>
<proteinExistence type="predicted"/>
<dbReference type="EMBL" id="CP051207">
    <property type="protein sequence ID" value="QJB47222.1"/>
    <property type="molecule type" value="Genomic_DNA"/>
</dbReference>
<dbReference type="Proteomes" id="UP000502433">
    <property type="component" value="Plasmid pAfl69"/>
</dbReference>
<reference evidence="2 3" key="2">
    <citation type="submission" date="2020-04" db="EMBL/GenBank/DDBJ databases">
        <authorList>
            <person name="Fomenkov A."/>
            <person name="Anton B.P."/>
            <person name="Roberts R.J."/>
        </authorList>
    </citation>
    <scope>NUCLEOTIDE SEQUENCE [LARGE SCALE GENOMIC DNA]</scope>
    <source>
        <strain evidence="2 3">CCAP 1403/13f</strain>
        <plasmid evidence="3">pafl69</plasmid>
    </source>
</reference>